<dbReference type="InterPro" id="IPR027417">
    <property type="entry name" value="P-loop_NTPase"/>
</dbReference>
<dbReference type="Pfam" id="PF02706">
    <property type="entry name" value="Wzz"/>
    <property type="match status" value="1"/>
</dbReference>
<dbReference type="RefSeq" id="WP_344697097.1">
    <property type="nucleotide sequence ID" value="NZ_BAABBR010000001.1"/>
</dbReference>
<feature type="domain" description="Tyrosine-protein kinase G-rich" evidence="13">
    <location>
        <begin position="398"/>
        <end position="466"/>
    </location>
</feature>
<keyword evidence="15" id="KW-1185">Reference proteome</keyword>
<keyword evidence="4" id="KW-0547">Nucleotide-binding</keyword>
<comment type="caution">
    <text evidence="14">The sequence shown here is derived from an EMBL/GenBank/DDBJ whole genome shotgun (WGS) entry which is preliminary data.</text>
</comment>
<evidence type="ECO:0000256" key="3">
    <source>
        <dbReference type="ARBA" id="ARBA00022692"/>
    </source>
</evidence>
<evidence type="ECO:0000256" key="5">
    <source>
        <dbReference type="ARBA" id="ARBA00022840"/>
    </source>
</evidence>
<evidence type="ECO:0000313" key="14">
    <source>
        <dbReference type="EMBL" id="GAA4040370.1"/>
    </source>
</evidence>
<evidence type="ECO:0000256" key="7">
    <source>
        <dbReference type="ARBA" id="ARBA00023136"/>
    </source>
</evidence>
<dbReference type="Proteomes" id="UP001424459">
    <property type="component" value="Unassembled WGS sequence"/>
</dbReference>
<organism evidence="14 15">
    <name type="scientific">Sphingomonas rosea</name>
    <dbReference type="NCBI Taxonomy" id="335605"/>
    <lineage>
        <taxon>Bacteria</taxon>
        <taxon>Pseudomonadati</taxon>
        <taxon>Pseudomonadota</taxon>
        <taxon>Alphaproteobacteria</taxon>
        <taxon>Sphingomonadales</taxon>
        <taxon>Sphingomonadaceae</taxon>
        <taxon>Sphingomonas</taxon>
    </lineage>
</organism>
<dbReference type="NCBIfam" id="TIGR01007">
    <property type="entry name" value="eps_fam"/>
    <property type="match status" value="1"/>
</dbReference>
<sequence length="736" mass="78185">MNRDLAFPADGRLPAAPGDLRAGAAQPRGQGRMAPQTSQLDVSTVLRIVKEWRWLILAAMVLGIAGGIIATMLTTPLYRASATLEINPPRFEVVGENKDMQDSGQQSWDFVATQIGLLKSRAVAERAAQDLNLAANPAVAGTTGTLDERLQRATGVVAGSLDVATPKEGTLVNYSVTSPDPNLAAVIANGIADSFINSGLQRRYESSAYARQFLQRQISKTRADLEQSEKQLAAYAQAEGIITLQSGSSNGGGSPEAGNSLQGESLQALNEALATATARRVAAEGAYRAAAASGPTSDVNTSTQGLRQARAALEAEYSEKRTELQPDHPEMVSLRSRIDALGQQISRESAQVTSGRSNTLAQEYRAAAAAERALQSRVSGLKGEVLNLRGRSVRYAILQREVDTNRSLYDALLGRYKEIGVAGGVGTSPVSVVDRAVVPGGPFKPNLPINLLAGLGIGLILGLAGAVGLDLLRDTIRTRDDMRNKLGIACLGQIPKRVGKSEFVEELKDPGSPISEAYSSTAAALRFTTEHGAPRTLMVTSTSPSEGKSSSALSLAQNFARRGLAVLLIDADLRKPAFRGPSEDVGLTKLLTNDETILGHISPTQFENLSLLPCGTIPPNPADLLSTGRLGALLEEALMHFQMVIVDSPPVMGLADASLIAHATHNVLFVVESGRTRTRQASEALNGLEASGAHLLGGLLTKATETSGHYSYYNYRYGDLDDKRERIALIPYHQES</sequence>
<keyword evidence="7 10" id="KW-0472">Membrane</keyword>
<dbReference type="InterPro" id="IPR002586">
    <property type="entry name" value="CobQ/CobB/MinD/ParA_Nub-bd_dom"/>
</dbReference>
<evidence type="ECO:0000256" key="8">
    <source>
        <dbReference type="SAM" id="Coils"/>
    </source>
</evidence>
<dbReference type="Pfam" id="PF01656">
    <property type="entry name" value="CbiA"/>
    <property type="match status" value="1"/>
</dbReference>
<feature type="domain" description="Polysaccharide chain length determinant N-terminal" evidence="12">
    <location>
        <begin position="39"/>
        <end position="131"/>
    </location>
</feature>
<dbReference type="InterPro" id="IPR003856">
    <property type="entry name" value="LPS_length_determ_N"/>
</dbReference>
<comment type="subcellular location">
    <subcellularLocation>
        <location evidence="1">Cell membrane</location>
        <topology evidence="1">Multi-pass membrane protein</topology>
    </subcellularLocation>
</comment>
<evidence type="ECO:0000259" key="12">
    <source>
        <dbReference type="Pfam" id="PF02706"/>
    </source>
</evidence>
<feature type="coiled-coil region" evidence="8">
    <location>
        <begin position="211"/>
        <end position="238"/>
    </location>
</feature>
<dbReference type="EMBL" id="BAABBR010000001">
    <property type="protein sequence ID" value="GAA4040370.1"/>
    <property type="molecule type" value="Genomic_DNA"/>
</dbReference>
<dbReference type="InterPro" id="IPR032807">
    <property type="entry name" value="GNVR"/>
</dbReference>
<keyword evidence="6 10" id="KW-1133">Transmembrane helix</keyword>
<feature type="region of interest" description="Disordered" evidence="9">
    <location>
        <begin position="1"/>
        <end position="36"/>
    </location>
</feature>
<dbReference type="CDD" id="cd05387">
    <property type="entry name" value="BY-kinase"/>
    <property type="match status" value="1"/>
</dbReference>
<evidence type="ECO:0000256" key="6">
    <source>
        <dbReference type="ARBA" id="ARBA00022989"/>
    </source>
</evidence>
<feature type="transmembrane region" description="Helical" evidence="10">
    <location>
        <begin position="451"/>
        <end position="472"/>
    </location>
</feature>
<dbReference type="Gene3D" id="3.40.50.300">
    <property type="entry name" value="P-loop containing nucleotide triphosphate hydrolases"/>
    <property type="match status" value="1"/>
</dbReference>
<feature type="transmembrane region" description="Helical" evidence="10">
    <location>
        <begin position="54"/>
        <end position="78"/>
    </location>
</feature>
<evidence type="ECO:0000259" key="13">
    <source>
        <dbReference type="Pfam" id="PF13807"/>
    </source>
</evidence>
<dbReference type="PANTHER" id="PTHR32309:SF13">
    <property type="entry name" value="FERRIC ENTEROBACTIN TRANSPORT PROTEIN FEPE"/>
    <property type="match status" value="1"/>
</dbReference>
<name>A0ABP7UCN8_9SPHN</name>
<keyword evidence="8" id="KW-0175">Coiled coil</keyword>
<dbReference type="Pfam" id="PF13807">
    <property type="entry name" value="GNVR"/>
    <property type="match status" value="1"/>
</dbReference>
<evidence type="ECO:0000256" key="1">
    <source>
        <dbReference type="ARBA" id="ARBA00004651"/>
    </source>
</evidence>
<dbReference type="InterPro" id="IPR005702">
    <property type="entry name" value="Wzc-like_C"/>
</dbReference>
<evidence type="ECO:0000313" key="15">
    <source>
        <dbReference type="Proteomes" id="UP001424459"/>
    </source>
</evidence>
<evidence type="ECO:0000256" key="2">
    <source>
        <dbReference type="ARBA" id="ARBA00022475"/>
    </source>
</evidence>
<dbReference type="SUPFAM" id="SSF52540">
    <property type="entry name" value="P-loop containing nucleoside triphosphate hydrolases"/>
    <property type="match status" value="1"/>
</dbReference>
<keyword evidence="2" id="KW-1003">Cell membrane</keyword>
<reference evidence="15" key="1">
    <citation type="journal article" date="2019" name="Int. J. Syst. Evol. Microbiol.">
        <title>The Global Catalogue of Microorganisms (GCM) 10K type strain sequencing project: providing services to taxonomists for standard genome sequencing and annotation.</title>
        <authorList>
            <consortium name="The Broad Institute Genomics Platform"/>
            <consortium name="The Broad Institute Genome Sequencing Center for Infectious Disease"/>
            <person name="Wu L."/>
            <person name="Ma J."/>
        </authorList>
    </citation>
    <scope>NUCLEOTIDE SEQUENCE [LARGE SCALE GENOMIC DNA]</scope>
    <source>
        <strain evidence="15">JCM 17564</strain>
    </source>
</reference>
<dbReference type="InterPro" id="IPR050445">
    <property type="entry name" value="Bact_polysacc_biosynth/exp"/>
</dbReference>
<dbReference type="PANTHER" id="PTHR32309">
    <property type="entry name" value="TYROSINE-PROTEIN KINASE"/>
    <property type="match status" value="1"/>
</dbReference>
<evidence type="ECO:0000256" key="10">
    <source>
        <dbReference type="SAM" id="Phobius"/>
    </source>
</evidence>
<accession>A0ABP7UCN8</accession>
<gene>
    <name evidence="14" type="primary">vpsO</name>
    <name evidence="14" type="ORF">GCM10022281_21670</name>
</gene>
<evidence type="ECO:0000256" key="4">
    <source>
        <dbReference type="ARBA" id="ARBA00022741"/>
    </source>
</evidence>
<evidence type="ECO:0000256" key="9">
    <source>
        <dbReference type="SAM" id="MobiDB-lite"/>
    </source>
</evidence>
<proteinExistence type="predicted"/>
<protein>
    <submittedName>
        <fullName evidence="14">Exopolysaccharide regulatory tyrosine autokinase VpsO</fullName>
    </submittedName>
</protein>
<feature type="domain" description="CobQ/CobB/MinD/ParA nucleotide binding" evidence="11">
    <location>
        <begin position="537"/>
        <end position="579"/>
    </location>
</feature>
<keyword evidence="3 10" id="KW-0812">Transmembrane</keyword>
<evidence type="ECO:0000259" key="11">
    <source>
        <dbReference type="Pfam" id="PF01656"/>
    </source>
</evidence>
<keyword evidence="5" id="KW-0067">ATP-binding</keyword>